<dbReference type="PRINTS" id="PR00080">
    <property type="entry name" value="SDRFAMILY"/>
</dbReference>
<keyword evidence="6" id="KW-1185">Reference proteome</keyword>
<dbReference type="EMBL" id="QUNO01000017">
    <property type="protein sequence ID" value="REH35659.1"/>
    <property type="molecule type" value="Genomic_DNA"/>
</dbReference>
<gene>
    <name evidence="5" type="ORF">BCF44_11747</name>
</gene>
<dbReference type="SUPFAM" id="SSF51735">
    <property type="entry name" value="NAD(P)-binding Rossmann-fold domains"/>
    <property type="match status" value="1"/>
</dbReference>
<sequence>MTTPHETSSAARVALVTGANKGIGRAIAAELATLGFVTYVGARDAQRGAETAVQLSELGDVRVMELDVTSDAQVASAAAQVKNTWDHLDVLVNNAGVNTLNHRPLDHLPKPTEETVEDFRFVYETNVFAVVRMINAFLPLLYASPAGRIVNVTSKRGSIGEPGAWVGQPDMAYSSSKTALNAITVHYARELADTPIKINGAAPGHVATDFNNFRGTRGPAEAAVVAIRLATLPKDGPTGAVFEDEVQLTW</sequence>
<accession>A0A3E0H0T0</accession>
<organism evidence="5 6">
    <name type="scientific">Kutzneria buriramensis</name>
    <dbReference type="NCBI Taxonomy" id="1045776"/>
    <lineage>
        <taxon>Bacteria</taxon>
        <taxon>Bacillati</taxon>
        <taxon>Actinomycetota</taxon>
        <taxon>Actinomycetes</taxon>
        <taxon>Pseudonocardiales</taxon>
        <taxon>Pseudonocardiaceae</taxon>
        <taxon>Kutzneria</taxon>
    </lineage>
</organism>
<dbReference type="InterPro" id="IPR036291">
    <property type="entry name" value="NAD(P)-bd_dom_sf"/>
</dbReference>
<proteinExistence type="inferred from homology"/>
<dbReference type="PANTHER" id="PTHR43490:SF99">
    <property type="entry name" value="SHORT-CHAIN DEHYDROGENASE_REDUCTASE"/>
    <property type="match status" value="1"/>
</dbReference>
<dbReference type="OrthoDB" id="9781117at2"/>
<dbReference type="PRINTS" id="PR00081">
    <property type="entry name" value="GDHRDH"/>
</dbReference>
<keyword evidence="2" id="KW-0521">NADP</keyword>
<keyword evidence="3" id="KW-0560">Oxidoreductase</keyword>
<evidence type="ECO:0000256" key="3">
    <source>
        <dbReference type="ARBA" id="ARBA00023002"/>
    </source>
</evidence>
<dbReference type="InterPro" id="IPR002347">
    <property type="entry name" value="SDR_fam"/>
</dbReference>
<dbReference type="Pfam" id="PF00106">
    <property type="entry name" value="adh_short"/>
    <property type="match status" value="1"/>
</dbReference>
<name>A0A3E0H0T0_9PSEU</name>
<evidence type="ECO:0000313" key="5">
    <source>
        <dbReference type="EMBL" id="REH35659.1"/>
    </source>
</evidence>
<dbReference type="Proteomes" id="UP000256269">
    <property type="component" value="Unassembled WGS sequence"/>
</dbReference>
<comment type="similarity">
    <text evidence="1 4">Belongs to the short-chain dehydrogenases/reductases (SDR) family.</text>
</comment>
<evidence type="ECO:0000256" key="2">
    <source>
        <dbReference type="ARBA" id="ARBA00022857"/>
    </source>
</evidence>
<evidence type="ECO:0000256" key="4">
    <source>
        <dbReference type="RuleBase" id="RU000363"/>
    </source>
</evidence>
<dbReference type="Gene3D" id="3.40.50.720">
    <property type="entry name" value="NAD(P)-binding Rossmann-like Domain"/>
    <property type="match status" value="1"/>
</dbReference>
<dbReference type="RefSeq" id="WP_116179739.1">
    <property type="nucleotide sequence ID" value="NZ_CP144375.1"/>
</dbReference>
<protein>
    <submittedName>
        <fullName evidence="5">NAD(P)-dependent dehydrogenase (Short-subunit alcohol dehydrogenase family)</fullName>
    </submittedName>
</protein>
<evidence type="ECO:0000313" key="6">
    <source>
        <dbReference type="Proteomes" id="UP000256269"/>
    </source>
</evidence>
<dbReference type="PANTHER" id="PTHR43490">
    <property type="entry name" value="(+)-NEOMENTHOL DEHYDROGENASE"/>
    <property type="match status" value="1"/>
</dbReference>
<dbReference type="AlphaFoldDB" id="A0A3E0H0T0"/>
<evidence type="ECO:0000256" key="1">
    <source>
        <dbReference type="ARBA" id="ARBA00006484"/>
    </source>
</evidence>
<comment type="caution">
    <text evidence="5">The sequence shown here is derived from an EMBL/GenBank/DDBJ whole genome shotgun (WGS) entry which is preliminary data.</text>
</comment>
<dbReference type="GO" id="GO:0016020">
    <property type="term" value="C:membrane"/>
    <property type="evidence" value="ECO:0007669"/>
    <property type="project" value="TreeGrafter"/>
</dbReference>
<dbReference type="GO" id="GO:0016491">
    <property type="term" value="F:oxidoreductase activity"/>
    <property type="evidence" value="ECO:0007669"/>
    <property type="project" value="UniProtKB-KW"/>
</dbReference>
<reference evidence="5 6" key="1">
    <citation type="submission" date="2018-08" db="EMBL/GenBank/DDBJ databases">
        <title>Genomic Encyclopedia of Archaeal and Bacterial Type Strains, Phase II (KMG-II): from individual species to whole genera.</title>
        <authorList>
            <person name="Goeker M."/>
        </authorList>
    </citation>
    <scope>NUCLEOTIDE SEQUENCE [LARGE SCALE GENOMIC DNA]</scope>
    <source>
        <strain evidence="5 6">DSM 45791</strain>
    </source>
</reference>